<dbReference type="InterPro" id="IPR002539">
    <property type="entry name" value="MaoC-like_dom"/>
</dbReference>
<dbReference type="PANTHER" id="PTHR43664">
    <property type="entry name" value="MONOAMINE OXIDASE-RELATED"/>
    <property type="match status" value="1"/>
</dbReference>
<name>A0A4U5JI40_9EURY</name>
<dbReference type="InterPro" id="IPR029069">
    <property type="entry name" value="HotDog_dom_sf"/>
</dbReference>
<dbReference type="Gene3D" id="3.10.129.10">
    <property type="entry name" value="Hotdog Thioesterase"/>
    <property type="match status" value="1"/>
</dbReference>
<keyword evidence="3" id="KW-1185">Reference proteome</keyword>
<gene>
    <name evidence="2" type="ORF">DM868_01045</name>
</gene>
<accession>A0A4U5JI40</accession>
<organism evidence="2 3">
    <name type="scientific">Natronomonas salsuginis</name>
    <dbReference type="NCBI Taxonomy" id="2217661"/>
    <lineage>
        <taxon>Archaea</taxon>
        <taxon>Methanobacteriati</taxon>
        <taxon>Methanobacteriota</taxon>
        <taxon>Stenosarchaea group</taxon>
        <taxon>Halobacteria</taxon>
        <taxon>Halobacteriales</taxon>
        <taxon>Natronomonadaceae</taxon>
        <taxon>Natronomonas</taxon>
    </lineage>
</organism>
<proteinExistence type="predicted"/>
<dbReference type="SUPFAM" id="SSF54637">
    <property type="entry name" value="Thioesterase/thiol ester dehydrase-isomerase"/>
    <property type="match status" value="1"/>
</dbReference>
<dbReference type="AlphaFoldDB" id="A0A4U5JI40"/>
<dbReference type="EMBL" id="QKNX01000001">
    <property type="protein sequence ID" value="TKR27708.1"/>
    <property type="molecule type" value="Genomic_DNA"/>
</dbReference>
<dbReference type="Pfam" id="PF01575">
    <property type="entry name" value="MaoC_dehydratas"/>
    <property type="match status" value="1"/>
</dbReference>
<dbReference type="PANTHER" id="PTHR43664:SF1">
    <property type="entry name" value="BETA-METHYLMALYL-COA DEHYDRATASE"/>
    <property type="match status" value="1"/>
</dbReference>
<comment type="caution">
    <text evidence="2">The sequence shown here is derived from an EMBL/GenBank/DDBJ whole genome shotgun (WGS) entry which is preliminary data.</text>
</comment>
<dbReference type="CDD" id="cd03454">
    <property type="entry name" value="YdeM"/>
    <property type="match status" value="1"/>
</dbReference>
<protein>
    <submittedName>
        <fullName evidence="2">MaoC family dehydratase</fullName>
    </submittedName>
</protein>
<dbReference type="Proteomes" id="UP000308037">
    <property type="component" value="Unassembled WGS sequence"/>
</dbReference>
<dbReference type="RefSeq" id="WP_137275009.1">
    <property type="nucleotide sequence ID" value="NZ_QKNX01000001.1"/>
</dbReference>
<dbReference type="OrthoDB" id="225748at2157"/>
<reference evidence="2 3" key="1">
    <citation type="submission" date="2019-04" db="EMBL/GenBank/DDBJ databases">
        <title>Natronomonas sp. F20-122 a newhaloarchaeon isolated from a saline saltern of Isla Bacuta, Huelva, Spain.</title>
        <authorList>
            <person name="Duran-Viseras A."/>
            <person name="Sanchez-Porro C."/>
            <person name="Ventosa A."/>
        </authorList>
    </citation>
    <scope>NUCLEOTIDE SEQUENCE [LARGE SCALE GENOMIC DNA]</scope>
    <source>
        <strain evidence="2 3">F20-122</strain>
    </source>
</reference>
<dbReference type="InterPro" id="IPR052342">
    <property type="entry name" value="MCH/BMMD"/>
</dbReference>
<evidence type="ECO:0000259" key="1">
    <source>
        <dbReference type="Pfam" id="PF01575"/>
    </source>
</evidence>
<feature type="domain" description="MaoC-like" evidence="1">
    <location>
        <begin position="19"/>
        <end position="109"/>
    </location>
</feature>
<evidence type="ECO:0000313" key="2">
    <source>
        <dbReference type="EMBL" id="TKR27708.1"/>
    </source>
</evidence>
<evidence type="ECO:0000313" key="3">
    <source>
        <dbReference type="Proteomes" id="UP000308037"/>
    </source>
</evidence>
<sequence>MPKLYFEDVSVGTTWELGTYELSKSEIKSFAEQYDPQPFHLDEEAAKESIFETLIASGWQTACIYIRLLTEGFLERTSHMAGKRVSDLQWLHPVYPGDVLTGRIEILDRSVSSSNPERGYLTYRVIGSTQTGETVFRMDLVGIFGRRSNTQ</sequence>